<comment type="caution">
    <text evidence="10">Lacks conserved residue(s) required for the propagation of feature annotation.</text>
</comment>
<dbReference type="Proteomes" id="UP001107558">
    <property type="component" value="Chromosome 2"/>
</dbReference>
<feature type="transmembrane region" description="Helical" evidence="10">
    <location>
        <begin position="132"/>
        <end position="154"/>
    </location>
</feature>
<evidence type="ECO:0000256" key="3">
    <source>
        <dbReference type="ARBA" id="ARBA00022606"/>
    </source>
</evidence>
<dbReference type="OrthoDB" id="7964808at2759"/>
<protein>
    <recommendedName>
        <fullName evidence="10">Odorant receptor</fullName>
    </recommendedName>
</protein>
<dbReference type="GO" id="GO:0005549">
    <property type="term" value="F:odorant binding"/>
    <property type="evidence" value="ECO:0007669"/>
    <property type="project" value="InterPro"/>
</dbReference>
<keyword evidence="5 10" id="KW-0552">Olfaction</keyword>
<evidence type="ECO:0000313" key="12">
    <source>
        <dbReference type="Proteomes" id="UP001107558"/>
    </source>
</evidence>
<evidence type="ECO:0000256" key="2">
    <source>
        <dbReference type="ARBA" id="ARBA00022475"/>
    </source>
</evidence>
<evidence type="ECO:0000313" key="11">
    <source>
        <dbReference type="EMBL" id="KAG5676172.1"/>
    </source>
</evidence>
<keyword evidence="6 10" id="KW-1133">Transmembrane helix</keyword>
<evidence type="ECO:0000256" key="7">
    <source>
        <dbReference type="ARBA" id="ARBA00023136"/>
    </source>
</evidence>
<feature type="transmembrane region" description="Helical" evidence="10">
    <location>
        <begin position="63"/>
        <end position="84"/>
    </location>
</feature>
<evidence type="ECO:0000256" key="10">
    <source>
        <dbReference type="RuleBase" id="RU351113"/>
    </source>
</evidence>
<feature type="transmembrane region" description="Helical" evidence="10">
    <location>
        <begin position="38"/>
        <end position="57"/>
    </location>
</feature>
<keyword evidence="12" id="KW-1185">Reference proteome</keyword>
<evidence type="ECO:0000256" key="8">
    <source>
        <dbReference type="ARBA" id="ARBA00023170"/>
    </source>
</evidence>
<dbReference type="GO" id="GO:0007165">
    <property type="term" value="P:signal transduction"/>
    <property type="evidence" value="ECO:0007669"/>
    <property type="project" value="UniProtKB-KW"/>
</dbReference>
<comment type="subcellular location">
    <subcellularLocation>
        <location evidence="1 10">Cell membrane</location>
        <topology evidence="1 10">Multi-pass membrane protein</topology>
    </subcellularLocation>
</comment>
<comment type="similarity">
    <text evidence="10">Belongs to the insect chemoreceptor superfamily. Heteromeric odorant receptor channel (TC 1.A.69) family.</text>
</comment>
<sequence length="411" mass="47626">MNELASTKLQAFQIRHINFGQKIFGDENSIENKFPPRLIALVTFLMLVEITHFNGIYQKQTKFLEILISLVIYLVIIQLFAQFFNRIVRHDHIQFLEIHNLLIKFTKKEETNQNSRRKLISTLDLGEWSVRLFVILLFIVFNILTVTPIVISIIDQNYELSVLMVPFIESKSLFGYVLNITLAGISLNIFCAMILLADTVKLFYIIQTKAMVDIFIYKLTNLGAKLNVLIEEIGNEAGPSNQENRNQNKFVENLKERRLEKTEIQLIDLMKEYKFYDDYIETILSFLEFTTFVALSVNSIGIGLSILYSIFVNFIMGFSAFLILFSQILTPCILGTIVTHQNEKLLKAVCEFPWYNMSVKSQKIYLQFLHQCQTAAEINLKIIGVVNMELFTHIMNGSYSYLNFVMNFMKG</sequence>
<dbReference type="GO" id="GO:0004984">
    <property type="term" value="F:olfactory receptor activity"/>
    <property type="evidence" value="ECO:0007669"/>
    <property type="project" value="InterPro"/>
</dbReference>
<keyword evidence="7 10" id="KW-0472">Membrane</keyword>
<evidence type="ECO:0000256" key="5">
    <source>
        <dbReference type="ARBA" id="ARBA00022725"/>
    </source>
</evidence>
<keyword evidence="4 10" id="KW-0812">Transmembrane</keyword>
<feature type="transmembrane region" description="Helical" evidence="10">
    <location>
        <begin position="283"/>
        <end position="308"/>
    </location>
</feature>
<dbReference type="InterPro" id="IPR004117">
    <property type="entry name" value="7tm6_olfct_rcpt"/>
</dbReference>
<evidence type="ECO:0000256" key="1">
    <source>
        <dbReference type="ARBA" id="ARBA00004651"/>
    </source>
</evidence>
<feature type="transmembrane region" description="Helical" evidence="10">
    <location>
        <begin position="174"/>
        <end position="197"/>
    </location>
</feature>
<dbReference type="PANTHER" id="PTHR21137:SF35">
    <property type="entry name" value="ODORANT RECEPTOR 19A-RELATED"/>
    <property type="match status" value="1"/>
</dbReference>
<keyword evidence="3 10" id="KW-0716">Sensory transduction</keyword>
<proteinExistence type="inferred from homology"/>
<dbReference type="PANTHER" id="PTHR21137">
    <property type="entry name" value="ODORANT RECEPTOR"/>
    <property type="match status" value="1"/>
</dbReference>
<dbReference type="GO" id="GO:0005886">
    <property type="term" value="C:plasma membrane"/>
    <property type="evidence" value="ECO:0007669"/>
    <property type="project" value="UniProtKB-SubCell"/>
</dbReference>
<evidence type="ECO:0000256" key="6">
    <source>
        <dbReference type="ARBA" id="ARBA00022989"/>
    </source>
</evidence>
<keyword evidence="9 10" id="KW-0807">Transducer</keyword>
<evidence type="ECO:0000256" key="4">
    <source>
        <dbReference type="ARBA" id="ARBA00022692"/>
    </source>
</evidence>
<dbReference type="AlphaFoldDB" id="A0A9J6C1W8"/>
<name>A0A9J6C1W8_POLVA</name>
<feature type="transmembrane region" description="Helical" evidence="10">
    <location>
        <begin position="314"/>
        <end position="338"/>
    </location>
</feature>
<evidence type="ECO:0000256" key="9">
    <source>
        <dbReference type="ARBA" id="ARBA00023224"/>
    </source>
</evidence>
<gene>
    <name evidence="11" type="ORF">PVAND_006021</name>
</gene>
<keyword evidence="2" id="KW-1003">Cell membrane</keyword>
<reference evidence="11" key="1">
    <citation type="submission" date="2021-03" db="EMBL/GenBank/DDBJ databases">
        <title>Chromosome level genome of the anhydrobiotic midge Polypedilum vanderplanki.</title>
        <authorList>
            <person name="Yoshida Y."/>
            <person name="Kikawada T."/>
            <person name="Gusev O."/>
        </authorList>
    </citation>
    <scope>NUCLEOTIDE SEQUENCE</scope>
    <source>
        <strain evidence="11">NIAS01</strain>
        <tissue evidence="11">Whole body or cell culture</tissue>
    </source>
</reference>
<organism evidence="11 12">
    <name type="scientific">Polypedilum vanderplanki</name>
    <name type="common">Sleeping chironomid midge</name>
    <dbReference type="NCBI Taxonomy" id="319348"/>
    <lineage>
        <taxon>Eukaryota</taxon>
        <taxon>Metazoa</taxon>
        <taxon>Ecdysozoa</taxon>
        <taxon>Arthropoda</taxon>
        <taxon>Hexapoda</taxon>
        <taxon>Insecta</taxon>
        <taxon>Pterygota</taxon>
        <taxon>Neoptera</taxon>
        <taxon>Endopterygota</taxon>
        <taxon>Diptera</taxon>
        <taxon>Nematocera</taxon>
        <taxon>Chironomoidea</taxon>
        <taxon>Chironomidae</taxon>
        <taxon>Chironominae</taxon>
        <taxon>Polypedilum</taxon>
        <taxon>Polypedilum</taxon>
    </lineage>
</organism>
<dbReference type="EMBL" id="JADBJN010000002">
    <property type="protein sequence ID" value="KAG5676172.1"/>
    <property type="molecule type" value="Genomic_DNA"/>
</dbReference>
<keyword evidence="8 10" id="KW-0675">Receptor</keyword>
<dbReference type="Pfam" id="PF02949">
    <property type="entry name" value="7tm_6"/>
    <property type="match status" value="1"/>
</dbReference>
<accession>A0A9J6C1W8</accession>
<comment type="caution">
    <text evidence="11">The sequence shown here is derived from an EMBL/GenBank/DDBJ whole genome shotgun (WGS) entry which is preliminary data.</text>
</comment>